<dbReference type="STRING" id="553611.GCA_001557755_00904"/>
<keyword evidence="1" id="KW-1133">Transmembrane helix</keyword>
<dbReference type="AlphaFoldDB" id="A0A0D8MVA9"/>
<feature type="transmembrane region" description="Helical" evidence="1">
    <location>
        <begin position="12"/>
        <end position="32"/>
    </location>
</feature>
<keyword evidence="1" id="KW-0472">Membrane</keyword>
<comment type="caution">
    <text evidence="2">The sequence shown here is derived from an EMBL/GenBank/DDBJ whole genome shotgun (WGS) entry which is preliminary data.</text>
</comment>
<protein>
    <submittedName>
        <fullName evidence="2">Uncharacterized protein</fullName>
    </submittedName>
</protein>
<dbReference type="RefSeq" id="WP_008989057.1">
    <property type="nucleotide sequence ID" value="NZ_JADQAT010000048.1"/>
</dbReference>
<dbReference type="Proteomes" id="UP000240410">
    <property type="component" value="Unassembled WGS sequence"/>
</dbReference>
<dbReference type="OrthoDB" id="5818049at2"/>
<evidence type="ECO:0000313" key="2">
    <source>
        <dbReference type="EMBL" id="PSV92284.1"/>
    </source>
</evidence>
<gene>
    <name evidence="2" type="ORF">CTM89_04915</name>
</gene>
<name>A0A0D8MVA9_PHOLE</name>
<evidence type="ECO:0000313" key="3">
    <source>
        <dbReference type="Proteomes" id="UP000240410"/>
    </source>
</evidence>
<keyword evidence="1" id="KW-0812">Transmembrane</keyword>
<dbReference type="EMBL" id="PYOJ01000004">
    <property type="protein sequence ID" value="PSV92284.1"/>
    <property type="molecule type" value="Genomic_DNA"/>
</dbReference>
<evidence type="ECO:0000256" key="1">
    <source>
        <dbReference type="SAM" id="Phobius"/>
    </source>
</evidence>
<sequence>MTKKEKKLWTGYNWFDVIIRIAVLLALVYVAMMIKDFFAVDACLDAGNSFNYETDSCEMDV</sequence>
<proteinExistence type="predicted"/>
<reference evidence="2 3" key="1">
    <citation type="submission" date="2018-03" db="EMBL/GenBank/DDBJ databases">
        <title>Whole genome sequencing of Histamine producing bacteria.</title>
        <authorList>
            <person name="Butler K."/>
        </authorList>
    </citation>
    <scope>NUCLEOTIDE SEQUENCE [LARGE SCALE GENOMIC DNA]</scope>
    <source>
        <strain evidence="2 3">ATCC 33979</strain>
    </source>
</reference>
<accession>A0A0D8MVA9</accession>
<organism evidence="2 3">
    <name type="scientific">Photobacterium leiognathi</name>
    <dbReference type="NCBI Taxonomy" id="553611"/>
    <lineage>
        <taxon>Bacteria</taxon>
        <taxon>Pseudomonadati</taxon>
        <taxon>Pseudomonadota</taxon>
        <taxon>Gammaproteobacteria</taxon>
        <taxon>Vibrionales</taxon>
        <taxon>Vibrionaceae</taxon>
        <taxon>Photobacterium</taxon>
    </lineage>
</organism>